<evidence type="ECO:0000256" key="5">
    <source>
        <dbReference type="ARBA" id="ARBA00023211"/>
    </source>
</evidence>
<evidence type="ECO:0000256" key="3">
    <source>
        <dbReference type="ARBA" id="ARBA00022842"/>
    </source>
</evidence>
<dbReference type="CDD" id="cd02009">
    <property type="entry name" value="TPP_SHCHC_synthase"/>
    <property type="match status" value="1"/>
</dbReference>
<sequence length="575" mass="62980">MEKNWANANELWADVIAETLFRKGVSYAITCPGSRSSPLTFAFARHEQIEAIPVLDERSAGFFALGIAKRSGKPVVLLCTSGSAVANFFPAVVEASESGVPLLLLTADRPPELQDCSAGQTIDQRKFFSRYVRKEVELAVPEANLGLLRYLRQTVSHCADFASVLHRGPVHVNVPFRDPLIPLEQEGFSSPIEPSAFGAFFDHLEPTDGLPLLQAELPDSISSLRKGMIVVGAVSPVNEDTWCENVASFAHRLGWPLISDALNPIRSHANFFESLICGYESILRNGELAIELIPEHVIVIGSLPTSKSLRNWLSGLDVAMTILHDRPVNLDATHSRATQVFADFEFGGVPVSDGNAADYANRWLDLDLQVAAEFESRFAATDSLFEGKLAWTLAKLLPEGSSLCVSNSMPPRDMEFYFGRSNLGVSVFSSRGANGIDGILSTALGVAHEAERTFLLTGDLALLHDTNGALIAKELKGSLTILLVNNSGGGIFEMLPVSKFDDVFEKHYGTDQRVDFSNWSKTYGIDYELIGSWPKLEEKLAEPSEGVRVLELRTDRKLDAALRKQWFAEISGLLL</sequence>
<dbReference type="HAMAP" id="MF_01659">
    <property type="entry name" value="MenD"/>
    <property type="match status" value="1"/>
</dbReference>
<comment type="caution">
    <text evidence="9">The sequence shown here is derived from an EMBL/GenBank/DDBJ whole genome shotgun (WGS) entry which is preliminary data.</text>
</comment>
<dbReference type="RefSeq" id="WP_191615299.1">
    <property type="nucleotide sequence ID" value="NZ_JACYFG010000002.1"/>
</dbReference>
<keyword evidence="6" id="KW-0474">Menaquinone biosynthesis</keyword>
<feature type="domain" description="Menaquinone biosynthesis protein MenD middle" evidence="8">
    <location>
        <begin position="225"/>
        <end position="403"/>
    </location>
</feature>
<dbReference type="GO" id="GO:0070204">
    <property type="term" value="F:2-succinyl-5-enolpyruvyl-6-hydroxy-3-cyclohexene-1-carboxylic-acid synthase activity"/>
    <property type="evidence" value="ECO:0007669"/>
    <property type="project" value="UniProtKB-UniRule"/>
</dbReference>
<dbReference type="InterPro" id="IPR032264">
    <property type="entry name" value="MenD_middle"/>
</dbReference>
<comment type="cofactor">
    <cofactor evidence="6">
        <name>Mg(2+)</name>
        <dbReference type="ChEBI" id="CHEBI:18420"/>
    </cofactor>
    <cofactor evidence="6">
        <name>Mn(2+)</name>
        <dbReference type="ChEBI" id="CHEBI:29035"/>
    </cofactor>
</comment>
<dbReference type="AlphaFoldDB" id="A0A927F511"/>
<dbReference type="PANTHER" id="PTHR42916">
    <property type="entry name" value="2-SUCCINYL-5-ENOLPYRUVYL-6-HYDROXY-3-CYCLOHEXENE-1-CARBOXYLATE SYNTHASE"/>
    <property type="match status" value="1"/>
</dbReference>
<dbReference type="Gene3D" id="3.40.50.1220">
    <property type="entry name" value="TPP-binding domain"/>
    <property type="match status" value="1"/>
</dbReference>
<evidence type="ECO:0000256" key="4">
    <source>
        <dbReference type="ARBA" id="ARBA00023052"/>
    </source>
</evidence>
<dbReference type="EC" id="2.2.1.9" evidence="6"/>
<proteinExistence type="inferred from homology"/>
<evidence type="ECO:0000259" key="7">
    <source>
        <dbReference type="Pfam" id="PF02776"/>
    </source>
</evidence>
<keyword evidence="3 6" id="KW-0460">Magnesium</keyword>
<gene>
    <name evidence="6 9" type="primary">menD</name>
    <name evidence="9" type="ORF">IEN85_01550</name>
</gene>
<comment type="similarity">
    <text evidence="6">Belongs to the TPP enzyme family. MenD subfamily.</text>
</comment>
<feature type="domain" description="Thiamine pyrophosphate enzyme N-terminal TPP-binding" evidence="7">
    <location>
        <begin position="13"/>
        <end position="124"/>
    </location>
</feature>
<dbReference type="SUPFAM" id="SSF52518">
    <property type="entry name" value="Thiamin diphosphate-binding fold (THDP-binding)"/>
    <property type="match status" value="2"/>
</dbReference>
<dbReference type="GO" id="GO:0009234">
    <property type="term" value="P:menaquinone biosynthetic process"/>
    <property type="evidence" value="ECO:0007669"/>
    <property type="project" value="UniProtKB-UniRule"/>
</dbReference>
<dbReference type="Proteomes" id="UP000622317">
    <property type="component" value="Unassembled WGS sequence"/>
</dbReference>
<dbReference type="InterPro" id="IPR004433">
    <property type="entry name" value="MenaQ_synth_MenD"/>
</dbReference>
<evidence type="ECO:0000259" key="8">
    <source>
        <dbReference type="Pfam" id="PF16582"/>
    </source>
</evidence>
<dbReference type="PANTHER" id="PTHR42916:SF1">
    <property type="entry name" value="PROTEIN PHYLLO, CHLOROPLASTIC"/>
    <property type="match status" value="1"/>
</dbReference>
<comment type="function">
    <text evidence="6">Catalyzes the thiamine diphosphate-dependent decarboxylation of 2-oxoglutarate and the subsequent addition of the resulting succinic semialdehyde-thiamine pyrophosphate anion to isochorismate to yield 2-succinyl-5-enolpyruvyl-6-hydroxy-3-cyclohexene-1-carboxylate (SEPHCHC).</text>
</comment>
<evidence type="ECO:0000256" key="1">
    <source>
        <dbReference type="ARBA" id="ARBA00022679"/>
    </source>
</evidence>
<reference evidence="9" key="1">
    <citation type="submission" date="2020-09" db="EMBL/GenBank/DDBJ databases">
        <title>Pelagicoccus enzymogenes sp. nov. with an EPS production, isolated from marine sediment.</title>
        <authorList>
            <person name="Feng X."/>
        </authorList>
    </citation>
    <scope>NUCLEOTIDE SEQUENCE</scope>
    <source>
        <strain evidence="9">NFK12</strain>
    </source>
</reference>
<evidence type="ECO:0000313" key="9">
    <source>
        <dbReference type="EMBL" id="MBD5778180.1"/>
    </source>
</evidence>
<comment type="pathway">
    <text evidence="6">Quinol/quinone metabolism; 1,4-dihydroxy-2-naphthoate biosynthesis; 1,4-dihydroxy-2-naphthoate from chorismate: step 2/7.</text>
</comment>
<keyword evidence="10" id="KW-1185">Reference proteome</keyword>
<keyword evidence="5 6" id="KW-0464">Manganese</keyword>
<evidence type="ECO:0000313" key="10">
    <source>
        <dbReference type="Proteomes" id="UP000622317"/>
    </source>
</evidence>
<dbReference type="GO" id="GO:0030145">
    <property type="term" value="F:manganese ion binding"/>
    <property type="evidence" value="ECO:0007669"/>
    <property type="project" value="UniProtKB-UniRule"/>
</dbReference>
<dbReference type="EMBL" id="JACYFG010000002">
    <property type="protein sequence ID" value="MBD5778180.1"/>
    <property type="molecule type" value="Genomic_DNA"/>
</dbReference>
<dbReference type="NCBIfam" id="TIGR00173">
    <property type="entry name" value="menD"/>
    <property type="match status" value="1"/>
</dbReference>
<dbReference type="CDD" id="cd07037">
    <property type="entry name" value="TPP_PYR_MenD"/>
    <property type="match status" value="1"/>
</dbReference>
<keyword evidence="1 6" id="KW-0808">Transferase</keyword>
<comment type="subunit">
    <text evidence="6">Homodimer.</text>
</comment>
<organism evidence="9 10">
    <name type="scientific">Pelagicoccus enzymogenes</name>
    <dbReference type="NCBI Taxonomy" id="2773457"/>
    <lineage>
        <taxon>Bacteria</taxon>
        <taxon>Pseudomonadati</taxon>
        <taxon>Verrucomicrobiota</taxon>
        <taxon>Opitutia</taxon>
        <taxon>Puniceicoccales</taxon>
        <taxon>Pelagicoccaceae</taxon>
        <taxon>Pelagicoccus</taxon>
    </lineage>
</organism>
<accession>A0A927F511</accession>
<dbReference type="PIRSF" id="PIRSF004983">
    <property type="entry name" value="MenD"/>
    <property type="match status" value="1"/>
</dbReference>
<keyword evidence="2 6" id="KW-0479">Metal-binding</keyword>
<name>A0A927F511_9BACT</name>
<dbReference type="GO" id="GO:0000287">
    <property type="term" value="F:magnesium ion binding"/>
    <property type="evidence" value="ECO:0007669"/>
    <property type="project" value="UniProtKB-UniRule"/>
</dbReference>
<protein>
    <recommendedName>
        <fullName evidence="6">2-succinyl-5-enolpyruvyl-6-hydroxy-3-cyclohexene-1-carboxylate synthase</fullName>
        <shortName evidence="6">SEPHCHC synthase</shortName>
        <ecNumber evidence="6">2.2.1.9</ecNumber>
    </recommendedName>
    <alternativeName>
        <fullName evidence="6">Menaquinone biosynthesis protein MenD</fullName>
    </alternativeName>
</protein>
<dbReference type="GO" id="GO:0030976">
    <property type="term" value="F:thiamine pyrophosphate binding"/>
    <property type="evidence" value="ECO:0007669"/>
    <property type="project" value="UniProtKB-UniRule"/>
</dbReference>
<comment type="catalytic activity">
    <reaction evidence="6">
        <text>isochorismate + 2-oxoglutarate + H(+) = 5-enolpyruvoyl-6-hydroxy-2-succinyl-cyclohex-3-ene-1-carboxylate + CO2</text>
        <dbReference type="Rhea" id="RHEA:25593"/>
        <dbReference type="ChEBI" id="CHEBI:15378"/>
        <dbReference type="ChEBI" id="CHEBI:16526"/>
        <dbReference type="ChEBI" id="CHEBI:16810"/>
        <dbReference type="ChEBI" id="CHEBI:29780"/>
        <dbReference type="ChEBI" id="CHEBI:58818"/>
        <dbReference type="EC" id="2.2.1.9"/>
    </reaction>
</comment>
<dbReference type="InterPro" id="IPR029061">
    <property type="entry name" value="THDP-binding"/>
</dbReference>
<evidence type="ECO:0000256" key="6">
    <source>
        <dbReference type="HAMAP-Rule" id="MF_01659"/>
    </source>
</evidence>
<keyword evidence="4 6" id="KW-0786">Thiamine pyrophosphate</keyword>
<comment type="pathway">
    <text evidence="6">Quinol/quinone metabolism; menaquinone biosynthesis.</text>
</comment>
<comment type="cofactor">
    <cofactor evidence="6">
        <name>thiamine diphosphate</name>
        <dbReference type="ChEBI" id="CHEBI:58937"/>
    </cofactor>
    <text evidence="6">Binds 1 thiamine pyrophosphate per subunit.</text>
</comment>
<dbReference type="InterPro" id="IPR012001">
    <property type="entry name" value="Thiamin_PyroP_enz_TPP-bd_dom"/>
</dbReference>
<evidence type="ECO:0000256" key="2">
    <source>
        <dbReference type="ARBA" id="ARBA00022723"/>
    </source>
</evidence>
<dbReference type="Gene3D" id="3.40.50.970">
    <property type="match status" value="2"/>
</dbReference>
<dbReference type="Pfam" id="PF16582">
    <property type="entry name" value="TPP_enzyme_M_2"/>
    <property type="match status" value="1"/>
</dbReference>
<dbReference type="Pfam" id="PF02776">
    <property type="entry name" value="TPP_enzyme_N"/>
    <property type="match status" value="1"/>
</dbReference>